<evidence type="ECO:0000313" key="1">
    <source>
        <dbReference type="EMBL" id="JAI01806.1"/>
    </source>
</evidence>
<name>A0A0E9XJ20_ANGAN</name>
<proteinExistence type="predicted"/>
<accession>A0A0E9XJ20</accession>
<reference evidence="1" key="1">
    <citation type="submission" date="2014-11" db="EMBL/GenBank/DDBJ databases">
        <authorList>
            <person name="Amaro Gonzalez C."/>
        </authorList>
    </citation>
    <scope>NUCLEOTIDE SEQUENCE</scope>
</reference>
<dbReference type="AlphaFoldDB" id="A0A0E9XJ20"/>
<sequence length="74" mass="8527">MHQLVLFEILDNVTYMVGSFLWECVRSRYLTDVNQTVEGEGTCRLSGPAEENHYPFCSWNLHQPISLYTATNVT</sequence>
<organism evidence="1">
    <name type="scientific">Anguilla anguilla</name>
    <name type="common">European freshwater eel</name>
    <name type="synonym">Muraena anguilla</name>
    <dbReference type="NCBI Taxonomy" id="7936"/>
    <lineage>
        <taxon>Eukaryota</taxon>
        <taxon>Metazoa</taxon>
        <taxon>Chordata</taxon>
        <taxon>Craniata</taxon>
        <taxon>Vertebrata</taxon>
        <taxon>Euteleostomi</taxon>
        <taxon>Actinopterygii</taxon>
        <taxon>Neopterygii</taxon>
        <taxon>Teleostei</taxon>
        <taxon>Anguilliformes</taxon>
        <taxon>Anguillidae</taxon>
        <taxon>Anguilla</taxon>
    </lineage>
</organism>
<dbReference type="EMBL" id="GBXM01006772">
    <property type="protein sequence ID" value="JAI01806.1"/>
    <property type="molecule type" value="Transcribed_RNA"/>
</dbReference>
<reference evidence="1" key="2">
    <citation type="journal article" date="2015" name="Fish Shellfish Immunol.">
        <title>Early steps in the European eel (Anguilla anguilla)-Vibrio vulnificus interaction in the gills: Role of the RtxA13 toxin.</title>
        <authorList>
            <person name="Callol A."/>
            <person name="Pajuelo D."/>
            <person name="Ebbesson L."/>
            <person name="Teles M."/>
            <person name="MacKenzie S."/>
            <person name="Amaro C."/>
        </authorList>
    </citation>
    <scope>NUCLEOTIDE SEQUENCE</scope>
</reference>
<protein>
    <submittedName>
        <fullName evidence="1">Uncharacterized protein</fullName>
    </submittedName>
</protein>